<accession>A0A0W0THE7</accession>
<reference evidence="3 5" key="2">
    <citation type="submission" date="2018-06" db="EMBL/GenBank/DDBJ databases">
        <authorList>
            <consortium name="Pathogen Informatics"/>
            <person name="Doyle S."/>
        </authorList>
    </citation>
    <scope>NUCLEOTIDE SEQUENCE [LARGE SCALE GENOMIC DNA]</scope>
    <source>
        <strain evidence="3 5">NCTC12022</strain>
    </source>
</reference>
<dbReference type="CDD" id="cd04301">
    <property type="entry name" value="NAT_SF"/>
    <property type="match status" value="1"/>
</dbReference>
<dbReference type="EMBL" id="UASS01000022">
    <property type="protein sequence ID" value="SPX61751.1"/>
    <property type="molecule type" value="Genomic_DNA"/>
</dbReference>
<dbReference type="SUPFAM" id="SSF55729">
    <property type="entry name" value="Acyl-CoA N-acyltransferases (Nat)"/>
    <property type="match status" value="1"/>
</dbReference>
<dbReference type="Gene3D" id="3.40.630.90">
    <property type="match status" value="1"/>
</dbReference>
<keyword evidence="4" id="KW-1185">Reference proteome</keyword>
<dbReference type="InterPro" id="IPR041496">
    <property type="entry name" value="YitH/HolE_GNAT"/>
</dbReference>
<name>A0A0W0THE7_9GAMM</name>
<dbReference type="EMBL" id="LNYB01000085">
    <property type="protein sequence ID" value="KTC95031.1"/>
    <property type="molecule type" value="Genomic_DNA"/>
</dbReference>
<dbReference type="Pfam" id="PF18014">
    <property type="entry name" value="Acetyltransf_18"/>
    <property type="match status" value="1"/>
</dbReference>
<evidence type="ECO:0000313" key="4">
    <source>
        <dbReference type="Proteomes" id="UP000054698"/>
    </source>
</evidence>
<dbReference type="InterPro" id="IPR000182">
    <property type="entry name" value="GNAT_dom"/>
</dbReference>
<dbReference type="RefSeq" id="WP_058447527.1">
    <property type="nucleotide sequence ID" value="NZ_CAAAHT010000006.1"/>
</dbReference>
<dbReference type="Pfam" id="PF00583">
    <property type="entry name" value="Acetyltransf_1"/>
    <property type="match status" value="1"/>
</dbReference>
<dbReference type="PATRIC" id="fig|453.4.peg.2951"/>
<evidence type="ECO:0000313" key="2">
    <source>
        <dbReference type="EMBL" id="KTC95031.1"/>
    </source>
</evidence>
<dbReference type="OrthoDB" id="20916at2"/>
<gene>
    <name evidence="2" type="ORF">Lfee_2695</name>
    <name evidence="3" type="ORF">NCTC12022_02500</name>
</gene>
<proteinExistence type="predicted"/>
<evidence type="ECO:0000313" key="5">
    <source>
        <dbReference type="Proteomes" id="UP000251942"/>
    </source>
</evidence>
<dbReference type="PROSITE" id="PS51186">
    <property type="entry name" value="GNAT"/>
    <property type="match status" value="1"/>
</dbReference>
<dbReference type="GO" id="GO:0016747">
    <property type="term" value="F:acyltransferase activity, transferring groups other than amino-acyl groups"/>
    <property type="evidence" value="ECO:0007669"/>
    <property type="project" value="InterPro"/>
</dbReference>
<dbReference type="PANTHER" id="PTHR47237:SF1">
    <property type="entry name" value="SLL0310 PROTEIN"/>
    <property type="match status" value="1"/>
</dbReference>
<dbReference type="InterPro" id="IPR052729">
    <property type="entry name" value="Acyl/Acetyltrans_Enzymes"/>
</dbReference>
<evidence type="ECO:0000259" key="1">
    <source>
        <dbReference type="PROSITE" id="PS51186"/>
    </source>
</evidence>
<keyword evidence="2" id="KW-0808">Transferase</keyword>
<evidence type="ECO:0000313" key="3">
    <source>
        <dbReference type="EMBL" id="SPX61751.1"/>
    </source>
</evidence>
<dbReference type="STRING" id="453.Lfee_2695"/>
<dbReference type="Proteomes" id="UP000054698">
    <property type="component" value="Unassembled WGS sequence"/>
</dbReference>
<dbReference type="PANTHER" id="PTHR47237">
    <property type="entry name" value="SLL0310 PROTEIN"/>
    <property type="match status" value="1"/>
</dbReference>
<dbReference type="InterPro" id="IPR016181">
    <property type="entry name" value="Acyl_CoA_acyltransferase"/>
</dbReference>
<dbReference type="Proteomes" id="UP000251942">
    <property type="component" value="Unassembled WGS sequence"/>
</dbReference>
<sequence>MKKNYLVERMDKDEVNIAIDWAANEGWNPGLHDAECFYQADPHGFFAGKLDGKIIAVGSAVIYDERFAFCGFYIVDKIYRGQGYGLALTKARLASIGQRNVGLDGVTNMLDKYAQLGYKFAHNNARYSCSGFHPIVKSNQAMVLLKEIDFNWLLHYDRQHFPAERAAFLRCWINQPDSLGVGYLNDDSKLAGYGVIRTCRQGYKIGPLFADNAAIADELFIALASYAQGKPIYLDIPENNPYAKALVQRYQLERVFETARMYLRETPSLPMEHIYGITSFELG</sequence>
<feature type="domain" description="N-acetyltransferase" evidence="1">
    <location>
        <begin position="5"/>
        <end position="149"/>
    </location>
</feature>
<protein>
    <submittedName>
        <fullName evidence="3">Acetyltransferase, GNAT family</fullName>
    </submittedName>
    <submittedName>
        <fullName evidence="2">GNAT family acetyltransferase</fullName>
    </submittedName>
</protein>
<reference evidence="2 4" key="1">
    <citation type="submission" date="2015-11" db="EMBL/GenBank/DDBJ databases">
        <title>Genomic analysis of 38 Legionella species identifies large and diverse effector repertoires.</title>
        <authorList>
            <person name="Burstein D."/>
            <person name="Amaro F."/>
            <person name="Zusman T."/>
            <person name="Lifshitz Z."/>
            <person name="Cohen O."/>
            <person name="Gilbert J.A."/>
            <person name="Pupko T."/>
            <person name="Shuman H.A."/>
            <person name="Segal G."/>
        </authorList>
    </citation>
    <scope>NUCLEOTIDE SEQUENCE [LARGE SCALE GENOMIC DNA]</scope>
    <source>
        <strain evidence="2 4">WO-44C</strain>
    </source>
</reference>
<organism evidence="2 4">
    <name type="scientific">Legionella feeleii</name>
    <dbReference type="NCBI Taxonomy" id="453"/>
    <lineage>
        <taxon>Bacteria</taxon>
        <taxon>Pseudomonadati</taxon>
        <taxon>Pseudomonadota</taxon>
        <taxon>Gammaproteobacteria</taxon>
        <taxon>Legionellales</taxon>
        <taxon>Legionellaceae</taxon>
        <taxon>Legionella</taxon>
    </lineage>
</organism>
<dbReference type="Gene3D" id="3.40.630.30">
    <property type="match status" value="1"/>
</dbReference>
<dbReference type="AlphaFoldDB" id="A0A0W0THE7"/>